<evidence type="ECO:0000256" key="2">
    <source>
        <dbReference type="ARBA" id="ARBA00022614"/>
    </source>
</evidence>
<organism evidence="5 6">
    <name type="scientific">Daucus carota subsp. sativus</name>
    <name type="common">Carrot</name>
    <dbReference type="NCBI Taxonomy" id="79200"/>
    <lineage>
        <taxon>Eukaryota</taxon>
        <taxon>Viridiplantae</taxon>
        <taxon>Streptophyta</taxon>
        <taxon>Embryophyta</taxon>
        <taxon>Tracheophyta</taxon>
        <taxon>Spermatophyta</taxon>
        <taxon>Magnoliopsida</taxon>
        <taxon>eudicotyledons</taxon>
        <taxon>Gunneridae</taxon>
        <taxon>Pentapetalae</taxon>
        <taxon>asterids</taxon>
        <taxon>campanulids</taxon>
        <taxon>Apiales</taxon>
        <taxon>Apiaceae</taxon>
        <taxon>Apioideae</taxon>
        <taxon>Scandiceae</taxon>
        <taxon>Daucinae</taxon>
        <taxon>Daucus</taxon>
        <taxon>Daucus sect. Daucus</taxon>
    </lineage>
</organism>
<dbReference type="InterPro" id="IPR027417">
    <property type="entry name" value="P-loop_NTPase"/>
</dbReference>
<evidence type="ECO:0000259" key="4">
    <source>
        <dbReference type="PROSITE" id="PS51153"/>
    </source>
</evidence>
<proteinExistence type="inferred from homology"/>
<dbReference type="PRINTS" id="PR00364">
    <property type="entry name" value="DISEASERSIST"/>
</dbReference>
<evidence type="ECO:0000256" key="1">
    <source>
        <dbReference type="ARBA" id="ARBA00008894"/>
    </source>
</evidence>
<dbReference type="Gene3D" id="3.40.50.300">
    <property type="entry name" value="P-loop containing nucleotide triphosphate hydrolases"/>
    <property type="match status" value="1"/>
</dbReference>
<dbReference type="Gene3D" id="3.80.10.10">
    <property type="entry name" value="Ribonuclease Inhibitor"/>
    <property type="match status" value="1"/>
</dbReference>
<reference evidence="5" key="2">
    <citation type="submission" date="2022-03" db="EMBL/GenBank/DDBJ databases">
        <title>Draft title - Genomic analysis of global carrot germplasm unveils the trajectory of domestication and the origin of high carotenoid orange carrot.</title>
        <authorList>
            <person name="Iorizzo M."/>
            <person name="Ellison S."/>
            <person name="Senalik D."/>
            <person name="Macko-Podgorni A."/>
            <person name="Grzebelus D."/>
            <person name="Bostan H."/>
            <person name="Rolling W."/>
            <person name="Curaba J."/>
            <person name="Simon P."/>
        </authorList>
    </citation>
    <scope>NUCLEOTIDE SEQUENCE</scope>
    <source>
        <tissue evidence="5">Leaf</tissue>
    </source>
</reference>
<dbReference type="Pfam" id="PF05659">
    <property type="entry name" value="RPW8"/>
    <property type="match status" value="1"/>
</dbReference>
<sequence>MDLIGGGIIGVAFADLEKAFLKVIKTIARFKSTFKRLKATMDAINLIFSDIKKLEEILERPEREIDFFAEELRRGTDLILLCSKIKSWNLYKKYVYSKKLQSFDEVLTRFFQINVQAHQLRSIRQVSKGVSDVSLKLDVVKREILDDVLEKIDSMSVTCSSSASSRKYRGSAYVGEIPELVLGLDVPLEELKVMLLKDNDVLPTVVVLSAPPGCGKTTLANMVCLDSTIKEKFKENIFFVTVSKAVNIQITVETIFKQKGCLDELLQVRSDEDAVNQLGQLLKRIGGGPVKDPILLVLDDVWSPGLEAFVQKFRFKDIPEYKILVTSRFASKLHWEYKLKLLSDEDAKELFCHSAFPSGSEHPKISDETVNKVVKACNGFPLALNVVGLSLRGKTEETWKTTLIKWSKGRSSIFDSNSLLLNNLKTSLDALDEEKGMETLKEGFLDLGSFPEDQRISSPVLLDMWVESYDLDEQGIETYSNLLELSTRNLLNFVPTRKDDSGDLDDRYCNGHFVTQHDMLRELAIHLSSQEAIELRKRLITEIIGKGHPKDWVGMLKQPLTARLVSISTDDTFTSSWPDIKLPEAEVLILNFRSKNYALPQFMEHMNQLKVLIVTNYGFSPAKLENFSVVGDLSSLKRIRLEHVSISSTLNGSLGFQLINLQKLSVTMCQIGDALDNCANMFPHLREFEMEYCRDLVELPVGICDIIHLEKISITRCNELRLLPEEIGKLINLQSLRLNSCTALEELPETIGCLQELRLLDISDCLSLGEMPIQIGDLKGLRTLHMRGCWGMFELPASVEDLENVMVFCDKQTADLWEDYTNVDKILVKEDINLNWLNH</sequence>
<dbReference type="PROSITE" id="PS51153">
    <property type="entry name" value="RPW8"/>
    <property type="match status" value="1"/>
</dbReference>
<dbReference type="Proteomes" id="UP000077755">
    <property type="component" value="Chromosome 4"/>
</dbReference>
<dbReference type="AlphaFoldDB" id="A0AAF1AUY3"/>
<dbReference type="Pfam" id="PF00931">
    <property type="entry name" value="NB-ARC"/>
    <property type="match status" value="1"/>
</dbReference>
<evidence type="ECO:0000313" key="5">
    <source>
        <dbReference type="EMBL" id="WOG95894.1"/>
    </source>
</evidence>
<dbReference type="GO" id="GO:0043531">
    <property type="term" value="F:ADP binding"/>
    <property type="evidence" value="ECO:0007669"/>
    <property type="project" value="InterPro"/>
</dbReference>
<dbReference type="PANTHER" id="PTHR36766:SF3">
    <property type="entry name" value="RPW8 DOMAIN-CONTAINING PROTEIN"/>
    <property type="match status" value="1"/>
</dbReference>
<dbReference type="SUPFAM" id="SSF52058">
    <property type="entry name" value="L domain-like"/>
    <property type="match status" value="1"/>
</dbReference>
<dbReference type="Gene3D" id="1.10.8.430">
    <property type="entry name" value="Helical domain of apoptotic protease-activating factors"/>
    <property type="match status" value="1"/>
</dbReference>
<accession>A0AAF1AUY3</accession>
<dbReference type="InterPro" id="IPR042197">
    <property type="entry name" value="Apaf_helical"/>
</dbReference>
<dbReference type="KEGG" id="dcr:108219592"/>
<dbReference type="InterPro" id="IPR008808">
    <property type="entry name" value="Powdery_mildew-R_dom"/>
</dbReference>
<evidence type="ECO:0000313" key="6">
    <source>
        <dbReference type="Proteomes" id="UP000077755"/>
    </source>
</evidence>
<protein>
    <recommendedName>
        <fullName evidence="4">RPW8 domain-containing protein</fullName>
    </recommendedName>
</protein>
<evidence type="ECO:0000256" key="3">
    <source>
        <dbReference type="ARBA" id="ARBA00022821"/>
    </source>
</evidence>
<dbReference type="EMBL" id="CP093346">
    <property type="protein sequence ID" value="WOG95894.1"/>
    <property type="molecule type" value="Genomic_DNA"/>
</dbReference>
<dbReference type="SUPFAM" id="SSF52540">
    <property type="entry name" value="P-loop containing nucleoside triphosphate hydrolases"/>
    <property type="match status" value="1"/>
</dbReference>
<gene>
    <name evidence="5" type="ORF">DCAR_0415223</name>
</gene>
<reference evidence="5" key="1">
    <citation type="journal article" date="2016" name="Nat. Genet.">
        <title>A high-quality carrot genome assembly provides new insights into carotenoid accumulation and asterid genome evolution.</title>
        <authorList>
            <person name="Iorizzo M."/>
            <person name="Ellison S."/>
            <person name="Senalik D."/>
            <person name="Zeng P."/>
            <person name="Satapoomin P."/>
            <person name="Huang J."/>
            <person name="Bowman M."/>
            <person name="Iovene M."/>
            <person name="Sanseverino W."/>
            <person name="Cavagnaro P."/>
            <person name="Yildiz M."/>
            <person name="Macko-Podgorni A."/>
            <person name="Moranska E."/>
            <person name="Grzebelus E."/>
            <person name="Grzebelus D."/>
            <person name="Ashrafi H."/>
            <person name="Zheng Z."/>
            <person name="Cheng S."/>
            <person name="Spooner D."/>
            <person name="Van Deynze A."/>
            <person name="Simon P."/>
        </authorList>
    </citation>
    <scope>NUCLEOTIDE SEQUENCE</scope>
    <source>
        <tissue evidence="5">Leaf</tissue>
    </source>
</reference>
<dbReference type="PANTHER" id="PTHR36766">
    <property type="entry name" value="PLANT BROAD-SPECTRUM MILDEW RESISTANCE PROTEIN RPW8"/>
    <property type="match status" value="1"/>
</dbReference>
<comment type="similarity">
    <text evidence="1">Belongs to the disease resistance NB-LRR family.</text>
</comment>
<dbReference type="InterPro" id="IPR002182">
    <property type="entry name" value="NB-ARC"/>
</dbReference>
<keyword evidence="6" id="KW-1185">Reference proteome</keyword>
<name>A0AAF1AUY3_DAUCS</name>
<dbReference type="GO" id="GO:0006952">
    <property type="term" value="P:defense response"/>
    <property type="evidence" value="ECO:0007669"/>
    <property type="project" value="UniProtKB-KW"/>
</dbReference>
<feature type="domain" description="RPW8" evidence="4">
    <location>
        <begin position="1"/>
        <end position="149"/>
    </location>
</feature>
<keyword evidence="2" id="KW-0433">Leucine-rich repeat</keyword>
<keyword evidence="3" id="KW-0611">Plant defense</keyword>
<dbReference type="InterPro" id="IPR032675">
    <property type="entry name" value="LRR_dom_sf"/>
</dbReference>